<evidence type="ECO:0000259" key="3">
    <source>
        <dbReference type="Pfam" id="PF00135"/>
    </source>
</evidence>
<dbReference type="InterPro" id="IPR051093">
    <property type="entry name" value="Neuroligin/BSAL"/>
</dbReference>
<evidence type="ECO:0000313" key="4">
    <source>
        <dbReference type="EMBL" id="OAF64827.1"/>
    </source>
</evidence>
<keyword evidence="2" id="KW-0812">Transmembrane</keyword>
<evidence type="ECO:0000313" key="5">
    <source>
        <dbReference type="Proteomes" id="UP000078046"/>
    </source>
</evidence>
<dbReference type="Gene3D" id="3.40.50.1820">
    <property type="entry name" value="alpha/beta hydrolase"/>
    <property type="match status" value="1"/>
</dbReference>
<keyword evidence="2" id="KW-0472">Membrane</keyword>
<protein>
    <recommendedName>
        <fullName evidence="3">Carboxylesterase type B domain-containing protein</fullName>
    </recommendedName>
</protein>
<evidence type="ECO:0000256" key="2">
    <source>
        <dbReference type="SAM" id="Phobius"/>
    </source>
</evidence>
<dbReference type="PANTHER" id="PTHR43903">
    <property type="entry name" value="NEUROLIGIN"/>
    <property type="match status" value="1"/>
</dbReference>
<dbReference type="OrthoDB" id="408631at2759"/>
<reference evidence="4 5" key="1">
    <citation type="submission" date="2016-04" db="EMBL/GenBank/DDBJ databases">
        <title>The genome of Intoshia linei affirms orthonectids as highly simplified spiralians.</title>
        <authorList>
            <person name="Mikhailov K.V."/>
            <person name="Slusarev G.S."/>
            <person name="Nikitin M.A."/>
            <person name="Logacheva M.D."/>
            <person name="Penin A."/>
            <person name="Aleoshin V."/>
            <person name="Panchin Y.V."/>
        </authorList>
    </citation>
    <scope>NUCLEOTIDE SEQUENCE [LARGE SCALE GENOMIC DNA]</scope>
    <source>
        <strain evidence="4">Intl2013</strain>
        <tissue evidence="4">Whole animal</tissue>
    </source>
</reference>
<keyword evidence="2" id="KW-1133">Transmembrane helix</keyword>
<keyword evidence="5" id="KW-1185">Reference proteome</keyword>
<dbReference type="EMBL" id="LWCA01001591">
    <property type="protein sequence ID" value="OAF64827.1"/>
    <property type="molecule type" value="Genomic_DNA"/>
</dbReference>
<dbReference type="AlphaFoldDB" id="A0A177AS31"/>
<dbReference type="Pfam" id="PF00135">
    <property type="entry name" value="COesterase"/>
    <property type="match status" value="1"/>
</dbReference>
<gene>
    <name evidence="4" type="ORF">A3Q56_07468</name>
</gene>
<dbReference type="InterPro" id="IPR002018">
    <property type="entry name" value="CarbesteraseB"/>
</dbReference>
<sequence length="563" mass="66242">MVLFWMQTHELKFEHYDTNKYIIETQHGKFCGKVVENKLLEEPVVGFFGIQYASLIDGELNFMPGTSIYTQWDSIKMATSFGPVCIQINSTKLRFNDSIQSLIFQNYHKITRPYLNLQKFDCLYLNVYIPYSTFSNITLPVLLIIDGTNFNVGTGNYIKPEIFSDRNQVIIITVNYRLGIFGFLELRKSSSNINFAAYNILGSLHWIHNNIASFNDSKLYKKIWLINPRYDNEFSKYNKEISLLVKEYISSRLNTSKCLENTSIMNCLKKISLKDSLKLSNKISSYIYQIKNKQLNNINTFNTQKLNVISKPTIYIFLENYMQTTKIGNLDKFSREIQNNFNNINWKLLKILIAFFYKLENWSSMYADFIFYKTIVNFQHEHQEPDKYRYVVFMKQPNQNNLNDFLNLNFTLFPILNNIKNLNCSFSTFNGFVHFLKNSGQIQCKSKLNIITFWKNFVQNIDKTLVTSRPNTSNPFSQDSVNITFPKIKKIPIFESLQVTSTLIIILAIIIFFLLLIIVLFLLYYRFKLMKCTFKPKIHENKKRKINDTNKKKNLNLNLHTTV</sequence>
<dbReference type="SUPFAM" id="SSF53474">
    <property type="entry name" value="alpha/beta-Hydrolases"/>
    <property type="match status" value="1"/>
</dbReference>
<dbReference type="InterPro" id="IPR029058">
    <property type="entry name" value="AB_hydrolase_fold"/>
</dbReference>
<organism evidence="4 5">
    <name type="scientific">Intoshia linei</name>
    <dbReference type="NCBI Taxonomy" id="1819745"/>
    <lineage>
        <taxon>Eukaryota</taxon>
        <taxon>Metazoa</taxon>
        <taxon>Spiralia</taxon>
        <taxon>Lophotrochozoa</taxon>
        <taxon>Mesozoa</taxon>
        <taxon>Orthonectida</taxon>
        <taxon>Rhopaluridae</taxon>
        <taxon>Intoshia</taxon>
    </lineage>
</organism>
<dbReference type="Proteomes" id="UP000078046">
    <property type="component" value="Unassembled WGS sequence"/>
</dbReference>
<feature type="domain" description="Carboxylesterase type B" evidence="3">
    <location>
        <begin position="22"/>
        <end position="215"/>
    </location>
</feature>
<evidence type="ECO:0000256" key="1">
    <source>
        <dbReference type="ARBA" id="ARBA00005964"/>
    </source>
</evidence>
<proteinExistence type="inferred from homology"/>
<name>A0A177AS31_9BILA</name>
<comment type="caution">
    <text evidence="4">The sequence shown here is derived from an EMBL/GenBank/DDBJ whole genome shotgun (WGS) entry which is preliminary data.</text>
</comment>
<comment type="similarity">
    <text evidence="1">Belongs to the type-B carboxylesterase/lipase family.</text>
</comment>
<feature type="transmembrane region" description="Helical" evidence="2">
    <location>
        <begin position="503"/>
        <end position="525"/>
    </location>
</feature>
<accession>A0A177AS31</accession>